<keyword evidence="2" id="KW-1185">Reference proteome</keyword>
<reference evidence="1 2" key="1">
    <citation type="journal article" date="2023" name="Hortic Res">
        <title>The complete reference genome for grapevine (Vitis vinifera L.) genetics and breeding.</title>
        <authorList>
            <person name="Shi X."/>
            <person name="Cao S."/>
            <person name="Wang X."/>
            <person name="Huang S."/>
            <person name="Wang Y."/>
            <person name="Liu Z."/>
            <person name="Liu W."/>
            <person name="Leng X."/>
            <person name="Peng Y."/>
            <person name="Wang N."/>
            <person name="Wang Y."/>
            <person name="Ma Z."/>
            <person name="Xu X."/>
            <person name="Zhang F."/>
            <person name="Xue H."/>
            <person name="Zhong H."/>
            <person name="Wang Y."/>
            <person name="Zhang K."/>
            <person name="Velt A."/>
            <person name="Avia K."/>
            <person name="Holtgrawe D."/>
            <person name="Grimplet J."/>
            <person name="Matus J.T."/>
            <person name="Ware D."/>
            <person name="Wu X."/>
            <person name="Wang H."/>
            <person name="Liu C."/>
            <person name="Fang Y."/>
            <person name="Rustenholz C."/>
            <person name="Cheng Z."/>
            <person name="Xiao H."/>
            <person name="Zhou Y."/>
        </authorList>
    </citation>
    <scope>NUCLEOTIDE SEQUENCE [LARGE SCALE GENOMIC DNA]</scope>
    <source>
        <strain evidence="2">cv. Pinot noir / PN40024</strain>
        <tissue evidence="1">Leaf</tissue>
    </source>
</reference>
<dbReference type="Proteomes" id="UP001227230">
    <property type="component" value="Chromosome 11"/>
</dbReference>
<evidence type="ECO:0000313" key="2">
    <source>
        <dbReference type="Proteomes" id="UP001227230"/>
    </source>
</evidence>
<name>A0ABY9CT43_VITVI</name>
<sequence>MSVANIGKLQEIFHSKRAAKFRIKRTPFSQPKSDFAAMRNLPSAWSDRLPMAVTPSFQLRITYRLKHWIVNFLSFEMTYNLLMAKDFKASVLHVSELSIAFPWIPKNSPQSQIALVIKLLTKTPKLTHFD</sequence>
<protein>
    <submittedName>
        <fullName evidence="1">Uncharacterized protein</fullName>
    </submittedName>
</protein>
<dbReference type="EMBL" id="CP126658">
    <property type="protein sequence ID" value="WJZ98607.1"/>
    <property type="molecule type" value="Genomic_DNA"/>
</dbReference>
<accession>A0ABY9CT43</accession>
<proteinExistence type="predicted"/>
<gene>
    <name evidence="1" type="ORF">VitviT2T_017119</name>
</gene>
<organism evidence="1 2">
    <name type="scientific">Vitis vinifera</name>
    <name type="common">Grape</name>
    <dbReference type="NCBI Taxonomy" id="29760"/>
    <lineage>
        <taxon>Eukaryota</taxon>
        <taxon>Viridiplantae</taxon>
        <taxon>Streptophyta</taxon>
        <taxon>Embryophyta</taxon>
        <taxon>Tracheophyta</taxon>
        <taxon>Spermatophyta</taxon>
        <taxon>Magnoliopsida</taxon>
        <taxon>eudicotyledons</taxon>
        <taxon>Gunneridae</taxon>
        <taxon>Pentapetalae</taxon>
        <taxon>rosids</taxon>
        <taxon>Vitales</taxon>
        <taxon>Vitaceae</taxon>
        <taxon>Viteae</taxon>
        <taxon>Vitis</taxon>
    </lineage>
</organism>
<evidence type="ECO:0000313" key="1">
    <source>
        <dbReference type="EMBL" id="WJZ98607.1"/>
    </source>
</evidence>